<feature type="non-terminal residue" evidence="3">
    <location>
        <position position="1"/>
    </location>
</feature>
<proteinExistence type="inferred from homology"/>
<dbReference type="InterPro" id="IPR011990">
    <property type="entry name" value="TPR-like_helical_dom_sf"/>
</dbReference>
<dbReference type="Pfam" id="PF08238">
    <property type="entry name" value="Sel1"/>
    <property type="match status" value="2"/>
</dbReference>
<dbReference type="Proteomes" id="UP000266841">
    <property type="component" value="Unassembled WGS sequence"/>
</dbReference>
<organism evidence="3 4">
    <name type="scientific">Thalassiosira oceanica</name>
    <name type="common">Marine diatom</name>
    <dbReference type="NCBI Taxonomy" id="159749"/>
    <lineage>
        <taxon>Eukaryota</taxon>
        <taxon>Sar</taxon>
        <taxon>Stramenopiles</taxon>
        <taxon>Ochrophyta</taxon>
        <taxon>Bacillariophyta</taxon>
        <taxon>Coscinodiscophyceae</taxon>
        <taxon>Thalassiosirophycidae</taxon>
        <taxon>Thalassiosirales</taxon>
        <taxon>Thalassiosiraceae</taxon>
        <taxon>Thalassiosira</taxon>
    </lineage>
</organism>
<dbReference type="SUPFAM" id="SSF81901">
    <property type="entry name" value="HCP-like"/>
    <property type="match status" value="1"/>
</dbReference>
<comment type="caution">
    <text evidence="3">The sequence shown here is derived from an EMBL/GenBank/DDBJ whole genome shotgun (WGS) entry which is preliminary data.</text>
</comment>
<protein>
    <submittedName>
        <fullName evidence="3">Uncharacterized protein</fullName>
    </submittedName>
</protein>
<accession>K0TPF8</accession>
<dbReference type="InterPro" id="IPR006597">
    <property type="entry name" value="Sel1-like"/>
</dbReference>
<dbReference type="PANTHER" id="PTHR11102:SF160">
    <property type="entry name" value="ERAD-ASSOCIATED E3 UBIQUITIN-PROTEIN LIGASE COMPONENT HRD3"/>
    <property type="match status" value="1"/>
</dbReference>
<sequence>KEDVKAARTRRILLGSDNNMSLAEEQHQPPAPAVPAAGPLPDAVTEEELMNSGHELHESHTCPLCCLADSVARGDSLQVHALLHEDGMQRLTPTPDSDAARLALVRKRVDAKDPVATEFLASSYYDGKYGLQPDIPLAVELWTEAAHLGDLHAHYKLGYRYYYGEGVEKDMDRGVRHCQHAAIQGHPTSRHALGIHECDEGNHELAVRHWMISAKLGLEESLNEIKEMFIEGHAKKAQYAEALKGYQNALEETKSPQREEAKACFNGCD</sequence>
<evidence type="ECO:0000256" key="2">
    <source>
        <dbReference type="SAM" id="MobiDB-lite"/>
    </source>
</evidence>
<evidence type="ECO:0000313" key="4">
    <source>
        <dbReference type="Proteomes" id="UP000266841"/>
    </source>
</evidence>
<feature type="region of interest" description="Disordered" evidence="2">
    <location>
        <begin position="16"/>
        <end position="40"/>
    </location>
</feature>
<name>K0TPF8_THAOC</name>
<dbReference type="AlphaFoldDB" id="K0TPF8"/>
<reference evidence="3 4" key="1">
    <citation type="journal article" date="2012" name="Genome Biol.">
        <title>Genome and low-iron response of an oceanic diatom adapted to chronic iron limitation.</title>
        <authorList>
            <person name="Lommer M."/>
            <person name="Specht M."/>
            <person name="Roy A.S."/>
            <person name="Kraemer L."/>
            <person name="Andreson R."/>
            <person name="Gutowska M.A."/>
            <person name="Wolf J."/>
            <person name="Bergner S.V."/>
            <person name="Schilhabel M.B."/>
            <person name="Klostermeier U.C."/>
            <person name="Beiko R.G."/>
            <person name="Rosenstiel P."/>
            <person name="Hippler M."/>
            <person name="Laroche J."/>
        </authorList>
    </citation>
    <scope>NUCLEOTIDE SEQUENCE [LARGE SCALE GENOMIC DNA]</scope>
    <source>
        <strain evidence="3 4">CCMP1005</strain>
    </source>
</reference>
<dbReference type="InterPro" id="IPR050767">
    <property type="entry name" value="Sel1_AlgK"/>
</dbReference>
<dbReference type="PANTHER" id="PTHR11102">
    <property type="entry name" value="SEL-1-LIKE PROTEIN"/>
    <property type="match status" value="1"/>
</dbReference>
<gene>
    <name evidence="3" type="ORF">THAOC_03889</name>
</gene>
<evidence type="ECO:0000256" key="1">
    <source>
        <dbReference type="ARBA" id="ARBA00038101"/>
    </source>
</evidence>
<comment type="similarity">
    <text evidence="1">Belongs to the sel-1 family.</text>
</comment>
<keyword evidence="4" id="KW-1185">Reference proteome</keyword>
<dbReference type="SMART" id="SM00671">
    <property type="entry name" value="SEL1"/>
    <property type="match status" value="2"/>
</dbReference>
<evidence type="ECO:0000313" key="3">
    <source>
        <dbReference type="EMBL" id="EJK74432.1"/>
    </source>
</evidence>
<dbReference type="EMBL" id="AGNL01003675">
    <property type="protein sequence ID" value="EJK74432.1"/>
    <property type="molecule type" value="Genomic_DNA"/>
</dbReference>
<dbReference type="Gene3D" id="1.25.40.10">
    <property type="entry name" value="Tetratricopeptide repeat domain"/>
    <property type="match status" value="1"/>
</dbReference>